<evidence type="ECO:0000256" key="1">
    <source>
        <dbReference type="SAM" id="SignalP"/>
    </source>
</evidence>
<dbReference type="AlphaFoldDB" id="A0A431U3Y8"/>
<protein>
    <submittedName>
        <fullName evidence="2">Uncharacterized protein</fullName>
    </submittedName>
</protein>
<evidence type="ECO:0000313" key="2">
    <source>
        <dbReference type="EMBL" id="RTQ50135.1"/>
    </source>
</evidence>
<sequence length="166" mass="18519">MRRLLFLAGALLMALTAAAHAYHASIMEARLNPRTRQLEVALKVFTDDLEAALSVGRPRHLSLAETPAAQLTPLLSGYLRRTVAIGTRPGEALPLTYVGQQAEKDAHWLYFSVQLPAGKPVQSLTLRHRLLMEQFQDQMNIVNFEAGGKKQSALFREGNEEQQLSW</sequence>
<name>A0A431U3Y8_9BACT</name>
<comment type="caution">
    <text evidence="2">The sequence shown here is derived from an EMBL/GenBank/DDBJ whole genome shotgun (WGS) entry which is preliminary data.</text>
</comment>
<keyword evidence="1" id="KW-0732">Signal</keyword>
<feature type="signal peptide" evidence="1">
    <location>
        <begin position="1"/>
        <end position="21"/>
    </location>
</feature>
<evidence type="ECO:0000313" key="3">
    <source>
        <dbReference type="Proteomes" id="UP000282184"/>
    </source>
</evidence>
<gene>
    <name evidence="2" type="ORF">EJV47_10900</name>
</gene>
<dbReference type="OrthoDB" id="5735516at2"/>
<accession>A0A431U3Y8</accession>
<dbReference type="RefSeq" id="WP_126693185.1">
    <property type="nucleotide sequence ID" value="NZ_RXOF01000005.1"/>
</dbReference>
<dbReference type="EMBL" id="RXOF01000005">
    <property type="protein sequence ID" value="RTQ50135.1"/>
    <property type="molecule type" value="Genomic_DNA"/>
</dbReference>
<dbReference type="Pfam" id="PF20420">
    <property type="entry name" value="DUF6702"/>
    <property type="match status" value="1"/>
</dbReference>
<dbReference type="Proteomes" id="UP000282184">
    <property type="component" value="Unassembled WGS sequence"/>
</dbReference>
<organism evidence="2 3">
    <name type="scientific">Hymenobacter gummosus</name>
    <dbReference type="NCBI Taxonomy" id="1776032"/>
    <lineage>
        <taxon>Bacteria</taxon>
        <taxon>Pseudomonadati</taxon>
        <taxon>Bacteroidota</taxon>
        <taxon>Cytophagia</taxon>
        <taxon>Cytophagales</taxon>
        <taxon>Hymenobacteraceae</taxon>
        <taxon>Hymenobacter</taxon>
    </lineage>
</organism>
<keyword evidence="3" id="KW-1185">Reference proteome</keyword>
<proteinExistence type="predicted"/>
<dbReference type="InterPro" id="IPR046525">
    <property type="entry name" value="DUF6702"/>
</dbReference>
<reference evidence="2 3" key="1">
    <citation type="submission" date="2018-12" db="EMBL/GenBank/DDBJ databases">
        <title>Hymenobacter gummosus sp. nov., isolated from a spring.</title>
        <authorList>
            <person name="Nie L."/>
        </authorList>
    </citation>
    <scope>NUCLEOTIDE SEQUENCE [LARGE SCALE GENOMIC DNA]</scope>
    <source>
        <strain evidence="2 3">KCTC 52166</strain>
    </source>
</reference>
<feature type="chain" id="PRO_5019211184" evidence="1">
    <location>
        <begin position="22"/>
        <end position="166"/>
    </location>
</feature>